<evidence type="ECO:0000313" key="2">
    <source>
        <dbReference type="EMBL" id="KDN29269.1"/>
    </source>
</evidence>
<accession>A0A066UYI6</accession>
<feature type="transmembrane region" description="Helical" evidence="1">
    <location>
        <begin position="160"/>
        <end position="182"/>
    </location>
</feature>
<keyword evidence="1" id="KW-0472">Membrane</keyword>
<name>A0A066UYI6_9VIBR</name>
<feature type="transmembrane region" description="Helical" evidence="1">
    <location>
        <begin position="21"/>
        <end position="38"/>
    </location>
</feature>
<evidence type="ECO:0000256" key="1">
    <source>
        <dbReference type="SAM" id="Phobius"/>
    </source>
</evidence>
<feature type="transmembrane region" description="Helical" evidence="1">
    <location>
        <begin position="221"/>
        <end position="238"/>
    </location>
</feature>
<sequence length="285" mass="32174">MHPSVYMIEKELIEHKVIIRLPLFIALCGLVLGVGLMFNNQAQHNFFFQMEVSGDISEIHQEIARDLNSLIFAIAGTVSLLLTTLFLPKTLRKERQEGSSMFWRSMPVSNHLTHAVKLAVGLVIIPLICALLVLFTDVMLWLIQTFSDKQLALLVEQQSIFYALTNWLAFLARMLLVSIVLLPLAMVALAISQIVNSPLLVMFIGSYAIKWLSLSLFASDWISKFLALVVSLPIYVLFEPNPFRAIVEAPALSLVVYVAIGIIAYLTSIRLNRTEDVTWRNLFQR</sequence>
<feature type="transmembrane region" description="Helical" evidence="1">
    <location>
        <begin position="112"/>
        <end position="140"/>
    </location>
</feature>
<organism evidence="2 3">
    <name type="scientific">Vibrio fortis</name>
    <dbReference type="NCBI Taxonomy" id="212667"/>
    <lineage>
        <taxon>Bacteria</taxon>
        <taxon>Pseudomonadati</taxon>
        <taxon>Pseudomonadota</taxon>
        <taxon>Gammaproteobacteria</taxon>
        <taxon>Vibrionales</taxon>
        <taxon>Vibrionaceae</taxon>
        <taxon>Vibrio</taxon>
    </lineage>
</organism>
<reference evidence="2 3" key="1">
    <citation type="submission" date="2014-02" db="EMBL/GenBank/DDBJ databases">
        <title>Vibrio fortis Dalian14 Genome Sequencing.</title>
        <authorList>
            <person name="Wang Y."/>
            <person name="Song L."/>
            <person name="Liu G."/>
            <person name="Ding J."/>
        </authorList>
    </citation>
    <scope>NUCLEOTIDE SEQUENCE [LARGE SCALE GENOMIC DNA]</scope>
    <source>
        <strain evidence="2 3">Dalian14</strain>
    </source>
</reference>
<feature type="transmembrane region" description="Helical" evidence="1">
    <location>
        <begin position="70"/>
        <end position="91"/>
    </location>
</feature>
<dbReference type="EMBL" id="JFFR01000009">
    <property type="protein sequence ID" value="KDN29269.1"/>
    <property type="molecule type" value="Genomic_DNA"/>
</dbReference>
<dbReference type="AlphaFoldDB" id="A0A066UYI6"/>
<keyword evidence="1" id="KW-1133">Transmembrane helix</keyword>
<comment type="caution">
    <text evidence="2">The sequence shown here is derived from an EMBL/GenBank/DDBJ whole genome shotgun (WGS) entry which is preliminary data.</text>
</comment>
<dbReference type="OrthoDB" id="118685at2"/>
<dbReference type="STRING" id="212667.VFDL14_13860"/>
<evidence type="ECO:0000313" key="3">
    <source>
        <dbReference type="Proteomes" id="UP000027219"/>
    </source>
</evidence>
<keyword evidence="1" id="KW-0812">Transmembrane</keyword>
<protein>
    <submittedName>
        <fullName evidence="2">Membrane protein</fullName>
    </submittedName>
</protein>
<proteinExistence type="predicted"/>
<keyword evidence="3" id="KW-1185">Reference proteome</keyword>
<gene>
    <name evidence="2" type="ORF">VFDL14_13860</name>
</gene>
<feature type="transmembrane region" description="Helical" evidence="1">
    <location>
        <begin position="245"/>
        <end position="266"/>
    </location>
</feature>
<dbReference type="RefSeq" id="WP_032550202.1">
    <property type="nucleotide sequence ID" value="NZ_JFFR01000009.1"/>
</dbReference>
<dbReference type="Proteomes" id="UP000027219">
    <property type="component" value="Unassembled WGS sequence"/>
</dbReference>